<evidence type="ECO:0000313" key="2">
    <source>
        <dbReference type="Proteomes" id="UP000184510"/>
    </source>
</evidence>
<sequence length="205" mass="23502">MDEAEASRLVQKPLHQRDFDRVALWLKGLESEQRVRFITSHLDFLPTYRLAISVVNDRRENFAILNAAIDAIDEVFSQRVRAVVKLGVKKVGARRTVKVIESCIESRPEMVDMAIYWLHAFVPQADTARSDLNALKEKAKKLGIIRPPVTTICPDGRVLFHDRFARKQSDTYCALPNQHRSYHLAWRCPYGNCSYCCCVSVLLAR</sequence>
<dbReference type="EMBL" id="FQYR01000004">
    <property type="protein sequence ID" value="SHJ71087.1"/>
    <property type="molecule type" value="Genomic_DNA"/>
</dbReference>
<reference evidence="1 2" key="1">
    <citation type="submission" date="2016-11" db="EMBL/GenBank/DDBJ databases">
        <authorList>
            <person name="Jaros S."/>
            <person name="Januszkiewicz K."/>
            <person name="Wedrychowicz H."/>
        </authorList>
    </citation>
    <scope>NUCLEOTIDE SEQUENCE [LARGE SCALE GENOMIC DNA]</scope>
    <source>
        <strain evidence="1 2">DSM 18772</strain>
    </source>
</reference>
<protein>
    <submittedName>
        <fullName evidence="1">Uncharacterized protein</fullName>
    </submittedName>
</protein>
<accession>A0A1M6LIT6</accession>
<keyword evidence="2" id="KW-1185">Reference proteome</keyword>
<dbReference type="STRING" id="1123071.SAMN02745181_2408"/>
<gene>
    <name evidence="1" type="ORF">SAMN02745181_2408</name>
</gene>
<dbReference type="InParanoid" id="A0A1M6LIT6"/>
<dbReference type="Proteomes" id="UP000184510">
    <property type="component" value="Unassembled WGS sequence"/>
</dbReference>
<dbReference type="AlphaFoldDB" id="A0A1M6LIT6"/>
<proteinExistence type="predicted"/>
<name>A0A1M6LIT6_9BACT</name>
<organism evidence="1 2">
    <name type="scientific">Rubritalea squalenifaciens DSM 18772</name>
    <dbReference type="NCBI Taxonomy" id="1123071"/>
    <lineage>
        <taxon>Bacteria</taxon>
        <taxon>Pseudomonadati</taxon>
        <taxon>Verrucomicrobiota</taxon>
        <taxon>Verrucomicrobiia</taxon>
        <taxon>Verrucomicrobiales</taxon>
        <taxon>Rubritaleaceae</taxon>
        <taxon>Rubritalea</taxon>
    </lineage>
</organism>
<evidence type="ECO:0000313" key="1">
    <source>
        <dbReference type="EMBL" id="SHJ71087.1"/>
    </source>
</evidence>